<feature type="active site" evidence="15">
    <location>
        <position position="75"/>
    </location>
</feature>
<evidence type="ECO:0000313" key="17">
    <source>
        <dbReference type="EMBL" id="SDD79212.1"/>
    </source>
</evidence>
<keyword evidence="7 15" id="KW-0479">Metal-binding</keyword>
<comment type="function">
    <text evidence="15">Catalyzes the hydrolysis of N-succinyl-L,L-diaminopimelic acid (SDAP), forming succinate and LL-2,6-diaminopimelate (DAP), an intermediate involved in the bacterial biosynthesis of lysine and meso-diaminopimelic acid, an essential component of bacterial cell walls.</text>
</comment>
<evidence type="ECO:0000313" key="18">
    <source>
        <dbReference type="Proteomes" id="UP000183685"/>
    </source>
</evidence>
<dbReference type="Proteomes" id="UP000183685">
    <property type="component" value="Unassembled WGS sequence"/>
</dbReference>
<evidence type="ECO:0000256" key="10">
    <source>
        <dbReference type="ARBA" id="ARBA00022915"/>
    </source>
</evidence>
<dbReference type="GO" id="GO:0008777">
    <property type="term" value="F:acetylornithine deacetylase activity"/>
    <property type="evidence" value="ECO:0007669"/>
    <property type="project" value="TreeGrafter"/>
</dbReference>
<evidence type="ECO:0000259" key="16">
    <source>
        <dbReference type="Pfam" id="PF07687"/>
    </source>
</evidence>
<name>A0A1G6XMD8_9PROT</name>
<evidence type="ECO:0000256" key="7">
    <source>
        <dbReference type="ARBA" id="ARBA00022723"/>
    </source>
</evidence>
<dbReference type="RefSeq" id="WP_068301576.1">
    <property type="nucleotide sequence ID" value="NZ_FNAK01000003.1"/>
</dbReference>
<evidence type="ECO:0000256" key="3">
    <source>
        <dbReference type="ARBA" id="ARBA00011738"/>
    </source>
</evidence>
<evidence type="ECO:0000256" key="5">
    <source>
        <dbReference type="ARBA" id="ARBA00022391"/>
    </source>
</evidence>
<dbReference type="AlphaFoldDB" id="A0A1G6XMD8"/>
<dbReference type="Pfam" id="PF01546">
    <property type="entry name" value="Peptidase_M20"/>
    <property type="match status" value="1"/>
</dbReference>
<feature type="binding site" evidence="15">
    <location>
        <position position="73"/>
    </location>
    <ligand>
        <name>Zn(2+)</name>
        <dbReference type="ChEBI" id="CHEBI:29105"/>
        <label>1</label>
    </ligand>
</feature>
<evidence type="ECO:0000256" key="6">
    <source>
        <dbReference type="ARBA" id="ARBA00022605"/>
    </source>
</evidence>
<keyword evidence="12 15" id="KW-0170">Cobalt</keyword>
<proteinExistence type="inferred from homology"/>
<dbReference type="GO" id="GO:0050897">
    <property type="term" value="F:cobalt ion binding"/>
    <property type="evidence" value="ECO:0007669"/>
    <property type="project" value="UniProtKB-UniRule"/>
</dbReference>
<dbReference type="GO" id="GO:0009014">
    <property type="term" value="F:succinyl-diaminopimelate desuccinylase activity"/>
    <property type="evidence" value="ECO:0007669"/>
    <property type="project" value="UniProtKB-UniRule"/>
</dbReference>
<dbReference type="PANTHER" id="PTHR43808">
    <property type="entry name" value="ACETYLORNITHINE DEACETYLASE"/>
    <property type="match status" value="1"/>
</dbReference>
<dbReference type="SUPFAM" id="SSF53187">
    <property type="entry name" value="Zn-dependent exopeptidases"/>
    <property type="match status" value="1"/>
</dbReference>
<dbReference type="CDD" id="cd03891">
    <property type="entry name" value="M20_DapE_proteobac"/>
    <property type="match status" value="1"/>
</dbReference>
<keyword evidence="18" id="KW-1185">Reference proteome</keyword>
<dbReference type="EMBL" id="FNAK01000003">
    <property type="protein sequence ID" value="SDD79212.1"/>
    <property type="molecule type" value="Genomic_DNA"/>
</dbReference>
<keyword evidence="9 15" id="KW-0862">Zinc</keyword>
<evidence type="ECO:0000256" key="15">
    <source>
        <dbReference type="HAMAP-Rule" id="MF_01690"/>
    </source>
</evidence>
<dbReference type="SUPFAM" id="SSF55031">
    <property type="entry name" value="Bacterial exopeptidase dimerisation domain"/>
    <property type="match status" value="1"/>
</dbReference>
<dbReference type="InterPro" id="IPR001261">
    <property type="entry name" value="ArgE/DapE_CS"/>
</dbReference>
<feature type="binding site" evidence="15">
    <location>
        <position position="140"/>
    </location>
    <ligand>
        <name>Zn(2+)</name>
        <dbReference type="ChEBI" id="CHEBI:29105"/>
        <label>2</label>
    </ligand>
</feature>
<feature type="binding site" evidence="15">
    <location>
        <position position="168"/>
    </location>
    <ligand>
        <name>Zn(2+)</name>
        <dbReference type="ChEBI" id="CHEBI:29105"/>
        <label>1</label>
    </ligand>
</feature>
<gene>
    <name evidence="15" type="primary">dapE</name>
    <name evidence="17" type="ORF">SAMN04488071_1287</name>
</gene>
<keyword evidence="11 15" id="KW-0457">Lysine biosynthesis</keyword>
<dbReference type="NCBIfam" id="NF009557">
    <property type="entry name" value="PRK13009.1"/>
    <property type="match status" value="1"/>
</dbReference>
<dbReference type="GO" id="GO:0006526">
    <property type="term" value="P:L-arginine biosynthetic process"/>
    <property type="evidence" value="ECO:0007669"/>
    <property type="project" value="TreeGrafter"/>
</dbReference>
<dbReference type="HAMAP" id="MF_01690">
    <property type="entry name" value="DapE"/>
    <property type="match status" value="1"/>
</dbReference>
<dbReference type="Pfam" id="PF07687">
    <property type="entry name" value="M20_dimer"/>
    <property type="match status" value="1"/>
</dbReference>
<dbReference type="InterPro" id="IPR036264">
    <property type="entry name" value="Bact_exopeptidase_dim_dom"/>
</dbReference>
<evidence type="ECO:0000256" key="13">
    <source>
        <dbReference type="ARBA" id="ARBA00031891"/>
    </source>
</evidence>
<dbReference type="InterPro" id="IPR005941">
    <property type="entry name" value="DapE_proteobac"/>
</dbReference>
<keyword evidence="8 15" id="KW-0378">Hydrolase</keyword>
<feature type="active site" description="Proton acceptor" evidence="15">
    <location>
        <position position="139"/>
    </location>
</feature>
<evidence type="ECO:0000256" key="4">
    <source>
        <dbReference type="ARBA" id="ARBA00011921"/>
    </source>
</evidence>
<dbReference type="STRING" id="637679.GCA_001550055_00967"/>
<feature type="binding site" evidence="15">
    <location>
        <position position="106"/>
    </location>
    <ligand>
        <name>Zn(2+)</name>
        <dbReference type="ChEBI" id="CHEBI:29105"/>
        <label>2</label>
    </ligand>
</feature>
<comment type="pathway">
    <text evidence="1 15">Amino-acid biosynthesis; L-lysine biosynthesis via DAP pathway; LL-2,6-diaminopimelate from (S)-tetrahydrodipicolinate (succinylase route): step 3/3.</text>
</comment>
<organism evidence="17 18">
    <name type="scientific">Kordiimonas lacus</name>
    <dbReference type="NCBI Taxonomy" id="637679"/>
    <lineage>
        <taxon>Bacteria</taxon>
        <taxon>Pseudomonadati</taxon>
        <taxon>Pseudomonadota</taxon>
        <taxon>Alphaproteobacteria</taxon>
        <taxon>Kordiimonadales</taxon>
        <taxon>Kordiimonadaceae</taxon>
        <taxon>Kordiimonas</taxon>
    </lineage>
</organism>
<feature type="binding site" evidence="15">
    <location>
        <position position="106"/>
    </location>
    <ligand>
        <name>Zn(2+)</name>
        <dbReference type="ChEBI" id="CHEBI:29105"/>
        <label>1</label>
    </ligand>
</feature>
<sequence>MAGLDPITLSQELIRLESVTPDTGDALDLLAGYLGDMGFKCEKLVFEEEGYAPVPNLYARLGTEAPNFCFAGHTDVVPVGAKDHWTVDPFTAEVRDGQLYGRGASDMKSAIAAFVVAVERALAKGAPKGSISLLITGDEEGDAVNGTKKVLDWMRERGETIDMCLVGEPTNPTEMGQMIKIGRRGSLHGIVTVKGMQGHVAYPHVAKNPIPDLVKVLATLDGPLDDGNDRFQPSNLEIVNVHVGNESHNVIPAEAKSRFNVRFNNEFTPEALRAELTRRMDSAGVDYEIDWWLSGDSFLTPAGPLSDAVQQAAHARLGVTPELSTTGGTSDARFIKDMCPVVEFGLVGATMHKIDEHVAVADIEALTDIYEDVISRLLG</sequence>
<dbReference type="InterPro" id="IPR002933">
    <property type="entry name" value="Peptidase_M20"/>
</dbReference>
<evidence type="ECO:0000256" key="12">
    <source>
        <dbReference type="ARBA" id="ARBA00023285"/>
    </source>
</evidence>
<comment type="cofactor">
    <cofactor evidence="15">
        <name>Zn(2+)</name>
        <dbReference type="ChEBI" id="CHEBI:29105"/>
    </cofactor>
    <cofactor evidence="15">
        <name>Co(2+)</name>
        <dbReference type="ChEBI" id="CHEBI:48828"/>
    </cofactor>
    <text evidence="15">Binds 2 Zn(2+) or Co(2+) ions per subunit.</text>
</comment>
<comment type="subunit">
    <text evidence="3 15">Homodimer.</text>
</comment>
<evidence type="ECO:0000256" key="1">
    <source>
        <dbReference type="ARBA" id="ARBA00005130"/>
    </source>
</evidence>
<dbReference type="PROSITE" id="PS00759">
    <property type="entry name" value="ARGE_DAPE_CPG2_2"/>
    <property type="match status" value="1"/>
</dbReference>
<evidence type="ECO:0000256" key="9">
    <source>
        <dbReference type="ARBA" id="ARBA00022833"/>
    </source>
</evidence>
<feature type="domain" description="Peptidase M20 dimerisation" evidence="16">
    <location>
        <begin position="181"/>
        <end position="287"/>
    </location>
</feature>
<dbReference type="InterPro" id="IPR050072">
    <property type="entry name" value="Peptidase_M20A"/>
</dbReference>
<dbReference type="GO" id="GO:0008270">
    <property type="term" value="F:zinc ion binding"/>
    <property type="evidence" value="ECO:0007669"/>
    <property type="project" value="UniProtKB-UniRule"/>
</dbReference>
<comment type="similarity">
    <text evidence="2 15">Belongs to the peptidase M20A family. DapE subfamily.</text>
</comment>
<dbReference type="PANTHER" id="PTHR43808:SF31">
    <property type="entry name" value="N-ACETYL-L-CITRULLINE DEACETYLASE"/>
    <property type="match status" value="1"/>
</dbReference>
<comment type="catalytic activity">
    <reaction evidence="14 15">
        <text>N-succinyl-(2S,6S)-2,6-diaminopimelate + H2O = (2S,6S)-2,6-diaminopimelate + succinate</text>
        <dbReference type="Rhea" id="RHEA:22608"/>
        <dbReference type="ChEBI" id="CHEBI:15377"/>
        <dbReference type="ChEBI" id="CHEBI:30031"/>
        <dbReference type="ChEBI" id="CHEBI:57609"/>
        <dbReference type="ChEBI" id="CHEBI:58087"/>
        <dbReference type="EC" id="3.5.1.18"/>
    </reaction>
</comment>
<keyword evidence="6 15" id="KW-0028">Amino-acid biosynthesis</keyword>
<accession>A0A1G6XMD8</accession>
<keyword evidence="10 15" id="KW-0220">Diaminopimelate biosynthesis</keyword>
<dbReference type="GO" id="GO:0009089">
    <property type="term" value="P:lysine biosynthetic process via diaminopimelate"/>
    <property type="evidence" value="ECO:0007669"/>
    <property type="project" value="UniProtKB-UniRule"/>
</dbReference>
<dbReference type="UniPathway" id="UPA00034">
    <property type="reaction ID" value="UER00021"/>
</dbReference>
<protein>
    <recommendedName>
        <fullName evidence="5 15">Succinyl-diaminopimelate desuccinylase</fullName>
        <shortName evidence="15">SDAP desuccinylase</shortName>
        <ecNumber evidence="4 15">3.5.1.18</ecNumber>
    </recommendedName>
    <alternativeName>
        <fullName evidence="13 15">N-succinyl-LL-2,6-diaminoheptanedioate amidohydrolase</fullName>
    </alternativeName>
</protein>
<evidence type="ECO:0000256" key="11">
    <source>
        <dbReference type="ARBA" id="ARBA00023154"/>
    </source>
</evidence>
<dbReference type="OrthoDB" id="9809784at2"/>
<evidence type="ECO:0000256" key="8">
    <source>
        <dbReference type="ARBA" id="ARBA00022801"/>
    </source>
</evidence>
<dbReference type="EC" id="3.5.1.18" evidence="4 15"/>
<dbReference type="InterPro" id="IPR011650">
    <property type="entry name" value="Peptidase_M20_dimer"/>
</dbReference>
<evidence type="ECO:0000256" key="14">
    <source>
        <dbReference type="ARBA" id="ARBA00051301"/>
    </source>
</evidence>
<reference evidence="17 18" key="1">
    <citation type="submission" date="2016-10" db="EMBL/GenBank/DDBJ databases">
        <authorList>
            <person name="de Groot N.N."/>
        </authorList>
    </citation>
    <scope>NUCLEOTIDE SEQUENCE [LARGE SCALE GENOMIC DNA]</scope>
    <source>
        <strain evidence="17 18">CGMCC 1.9109</strain>
    </source>
</reference>
<feature type="binding site" evidence="15">
    <location>
        <position position="352"/>
    </location>
    <ligand>
        <name>Zn(2+)</name>
        <dbReference type="ChEBI" id="CHEBI:29105"/>
        <label>2</label>
    </ligand>
</feature>
<evidence type="ECO:0000256" key="2">
    <source>
        <dbReference type="ARBA" id="ARBA00006746"/>
    </source>
</evidence>
<dbReference type="NCBIfam" id="TIGR01246">
    <property type="entry name" value="dapE_proteo"/>
    <property type="match status" value="1"/>
</dbReference>
<dbReference type="Gene3D" id="3.40.630.10">
    <property type="entry name" value="Zn peptidases"/>
    <property type="match status" value="2"/>
</dbReference>
<dbReference type="GO" id="GO:0019877">
    <property type="term" value="P:diaminopimelate biosynthetic process"/>
    <property type="evidence" value="ECO:0007669"/>
    <property type="project" value="UniProtKB-UniRule"/>
</dbReference>